<accession>E8UXD5</accession>
<evidence type="ECO:0000313" key="1">
    <source>
        <dbReference type="EMBL" id="ADV84159.1"/>
    </source>
</evidence>
<dbReference type="EMBL" id="CP002467">
    <property type="protein sequence ID" value="ADV84159.1"/>
    <property type="molecule type" value="Genomic_DNA"/>
</dbReference>
<evidence type="ECO:0000313" key="2">
    <source>
        <dbReference type="Proteomes" id="UP000006844"/>
    </source>
</evidence>
<sequence length="43" mass="5074">MALMNWVECKSIGVADPEWITWNQFHETLPQLWRTTAHRTFGA</sequence>
<proteinExistence type="predicted"/>
<gene>
    <name evidence="1" type="ordered locus">AciPR4_3405</name>
</gene>
<name>E8UXD5_TERSS</name>
<dbReference type="HOGENOM" id="CLU_3240746_0_0_0"/>
<protein>
    <submittedName>
        <fullName evidence="1">Uncharacterized protein</fullName>
    </submittedName>
</protein>
<dbReference type="STRING" id="401053.AciPR4_3405"/>
<keyword evidence="2" id="KW-1185">Reference proteome</keyword>
<dbReference type="Proteomes" id="UP000006844">
    <property type="component" value="Chromosome"/>
</dbReference>
<reference evidence="1 2" key="1">
    <citation type="journal article" date="2012" name="Stand. Genomic Sci.">
        <title>Complete genome sequence of Terriglobus saanensis type strain SP1PR4(T), an Acidobacteria from tundra soil.</title>
        <authorList>
            <person name="Rawat S.R."/>
            <person name="Mannisto M.K."/>
            <person name="Starovoytov V."/>
            <person name="Goodwin L."/>
            <person name="Nolan M."/>
            <person name="Hauser L."/>
            <person name="Land M."/>
            <person name="Davenport K.W."/>
            <person name="Woyke T."/>
            <person name="Haggblom M.M."/>
        </authorList>
    </citation>
    <scope>NUCLEOTIDE SEQUENCE</scope>
    <source>
        <strain evidence="2">ATCC BAA-1853 / DSM 23119 / SP1PR4</strain>
    </source>
</reference>
<organism evidence="1 2">
    <name type="scientific">Terriglobus saanensis (strain ATCC BAA-1853 / DSM 23119 / SP1PR4)</name>
    <dbReference type="NCBI Taxonomy" id="401053"/>
    <lineage>
        <taxon>Bacteria</taxon>
        <taxon>Pseudomonadati</taxon>
        <taxon>Acidobacteriota</taxon>
        <taxon>Terriglobia</taxon>
        <taxon>Terriglobales</taxon>
        <taxon>Acidobacteriaceae</taxon>
        <taxon>Terriglobus</taxon>
    </lineage>
</organism>
<dbReference type="KEGG" id="tsa:AciPR4_3405"/>
<dbReference type="AlphaFoldDB" id="E8UXD5"/>